<feature type="region of interest" description="Disordered" evidence="1">
    <location>
        <begin position="29"/>
        <end position="72"/>
    </location>
</feature>
<proteinExistence type="predicted"/>
<evidence type="ECO:0008006" key="5">
    <source>
        <dbReference type="Google" id="ProtNLM"/>
    </source>
</evidence>
<dbReference type="Proteomes" id="UP000292345">
    <property type="component" value="Unassembled WGS sequence"/>
</dbReference>
<organism evidence="3 4">
    <name type="scientific">Pseudoalteromonas rubra</name>
    <dbReference type="NCBI Taxonomy" id="43658"/>
    <lineage>
        <taxon>Bacteria</taxon>
        <taxon>Pseudomonadati</taxon>
        <taxon>Pseudomonadota</taxon>
        <taxon>Gammaproteobacteria</taxon>
        <taxon>Alteromonadales</taxon>
        <taxon>Pseudoalteromonadaceae</taxon>
        <taxon>Pseudoalteromonas</taxon>
    </lineage>
</organism>
<feature type="signal peptide" evidence="2">
    <location>
        <begin position="1"/>
        <end position="19"/>
    </location>
</feature>
<feature type="chain" id="PRO_5020304550" description="Serine/threonine protein kinase" evidence="2">
    <location>
        <begin position="20"/>
        <end position="578"/>
    </location>
</feature>
<evidence type="ECO:0000313" key="4">
    <source>
        <dbReference type="Proteomes" id="UP000292345"/>
    </source>
</evidence>
<protein>
    <recommendedName>
        <fullName evidence="5">Serine/threonine protein kinase</fullName>
    </recommendedName>
</protein>
<gene>
    <name evidence="3" type="ORF">C3B51_11650</name>
</gene>
<name>A0A4Q7EGN8_9GAMM</name>
<dbReference type="RefSeq" id="WP_125718049.1">
    <property type="nucleotide sequence ID" value="NZ_PPUZ01000031.1"/>
</dbReference>
<comment type="caution">
    <text evidence="3">The sequence shown here is derived from an EMBL/GenBank/DDBJ whole genome shotgun (WGS) entry which is preliminary data.</text>
</comment>
<dbReference type="PROSITE" id="PS51257">
    <property type="entry name" value="PROKAR_LIPOPROTEIN"/>
    <property type="match status" value="1"/>
</dbReference>
<accession>A0A4Q7EGN8</accession>
<dbReference type="AlphaFoldDB" id="A0A4Q7EGN8"/>
<reference evidence="3 4" key="1">
    <citation type="submission" date="2018-01" db="EMBL/GenBank/DDBJ databases">
        <title>Co-occurrence of chitin degradation, pigmentation and bioactivity in marine Pseudoalteromonas.</title>
        <authorList>
            <person name="Paulsen S."/>
            <person name="Gram L."/>
            <person name="Machado H."/>
        </authorList>
    </citation>
    <scope>NUCLEOTIDE SEQUENCE [LARGE SCALE GENOMIC DNA]</scope>
    <source>
        <strain evidence="3 4">S1946</strain>
    </source>
</reference>
<keyword evidence="2" id="KW-0732">Signal</keyword>
<dbReference type="PANTHER" id="PTHR41339:SF1">
    <property type="entry name" value="SECRETED PROTEIN"/>
    <property type="match status" value="1"/>
</dbReference>
<dbReference type="PANTHER" id="PTHR41339">
    <property type="entry name" value="LIPL48"/>
    <property type="match status" value="1"/>
</dbReference>
<feature type="compositionally biased region" description="Low complexity" evidence="1">
    <location>
        <begin position="30"/>
        <end position="51"/>
    </location>
</feature>
<evidence type="ECO:0000256" key="1">
    <source>
        <dbReference type="SAM" id="MobiDB-lite"/>
    </source>
</evidence>
<evidence type="ECO:0000313" key="3">
    <source>
        <dbReference type="EMBL" id="RZM80714.1"/>
    </source>
</evidence>
<dbReference type="EMBL" id="PPUZ01000031">
    <property type="protein sequence ID" value="RZM80714.1"/>
    <property type="molecule type" value="Genomic_DNA"/>
</dbReference>
<evidence type="ECO:0000256" key="2">
    <source>
        <dbReference type="SAM" id="SignalP"/>
    </source>
</evidence>
<feature type="compositionally biased region" description="Gly residues" evidence="1">
    <location>
        <begin position="52"/>
        <end position="64"/>
    </location>
</feature>
<sequence>MKLTGLFKVSLVTSALVLAGCGGDIEVTPTVNDTSVTDSNNTTTTTNNGTGDNSGGDNNDGGNDGGDKDPVVTNPCVSRTVAGTEVQGEFRNSKHCYYDSSFASKALEIKEDITFDALPNGGAHVFAGALLIGENCDTSSNTGCTVPETGPTLTVKPGTIMAFASGEAIVRIARGAKIMAEGTAEAPIAFTSANAIPEFDLTETGPQFADWGGIMINGKGLTNQCTNEERDANLCNAKTEGITSHFGGSNNEDGSGTIKYAKIWYAGSGPREGGVGDDLNSLTLNGVGSGSSFEFLHIHQGFDDGIEFFGGAANLKNIVVTDTQDDSIDIDAGWQGKAQFIFIKHGTIETKKPVTYTGEDDDGKKVTKIIDAGTKGFMGNNGFETDGEKNKGDEYNQVQPSNPTIANVTVITTDGLSIRDNDPSQAATFDDAIRGQYYNTLFVKADNAENNTACLHFKDDDAAQNATDNNLNFNSSVLACVKNVTDESKTLPGNESYTAWWDNDASSEILDKAGDVLAADGFSTNSESADITVAAHDMTTLNDDFFVKADYVGAVSSADTTSAWYKWVKEALEAADKD</sequence>